<feature type="domain" description="TNase-like" evidence="2">
    <location>
        <begin position="78"/>
        <end position="157"/>
    </location>
</feature>
<dbReference type="STRING" id="706587.Desti_4680"/>
<evidence type="ECO:0000259" key="2">
    <source>
        <dbReference type="Pfam" id="PF00565"/>
    </source>
</evidence>
<dbReference type="OrthoDB" id="9805504at2"/>
<organism evidence="3 4">
    <name type="scientific">Desulfomonile tiedjei (strain ATCC 49306 / DSM 6799 / DCB-1)</name>
    <dbReference type="NCBI Taxonomy" id="706587"/>
    <lineage>
        <taxon>Bacteria</taxon>
        <taxon>Pseudomonadati</taxon>
        <taxon>Thermodesulfobacteriota</taxon>
        <taxon>Desulfomonilia</taxon>
        <taxon>Desulfomonilales</taxon>
        <taxon>Desulfomonilaceae</taxon>
        <taxon>Desulfomonile</taxon>
    </lineage>
</organism>
<protein>
    <submittedName>
        <fullName evidence="3">Micrococcal nuclease-like nuclease</fullName>
    </submittedName>
</protein>
<name>I4CCL0_DESTA</name>
<keyword evidence="1" id="KW-1133">Transmembrane helix</keyword>
<keyword evidence="1" id="KW-0472">Membrane</keyword>
<keyword evidence="1" id="KW-0812">Transmembrane</keyword>
<keyword evidence="4" id="KW-1185">Reference proteome</keyword>
<dbReference type="InterPro" id="IPR035437">
    <property type="entry name" value="SNase_OB-fold_sf"/>
</dbReference>
<feature type="transmembrane region" description="Helical" evidence="1">
    <location>
        <begin position="12"/>
        <end position="29"/>
    </location>
</feature>
<dbReference type="eggNOG" id="COG1525">
    <property type="taxonomic scope" value="Bacteria"/>
</dbReference>
<evidence type="ECO:0000313" key="4">
    <source>
        <dbReference type="Proteomes" id="UP000006055"/>
    </source>
</evidence>
<dbReference type="KEGG" id="dti:Desti_4680"/>
<dbReference type="InterPro" id="IPR016071">
    <property type="entry name" value="Staphylococal_nuclease_OB-fold"/>
</dbReference>
<dbReference type="Proteomes" id="UP000006055">
    <property type="component" value="Chromosome"/>
</dbReference>
<dbReference type="Gene3D" id="2.40.50.90">
    <property type="match status" value="1"/>
</dbReference>
<reference evidence="4" key="1">
    <citation type="submission" date="2012-06" db="EMBL/GenBank/DDBJ databases">
        <title>Complete sequence of chromosome of Desulfomonile tiedjei DSM 6799.</title>
        <authorList>
            <person name="Lucas S."/>
            <person name="Copeland A."/>
            <person name="Lapidus A."/>
            <person name="Glavina del Rio T."/>
            <person name="Dalin E."/>
            <person name="Tice H."/>
            <person name="Bruce D."/>
            <person name="Goodwin L."/>
            <person name="Pitluck S."/>
            <person name="Peters L."/>
            <person name="Ovchinnikova G."/>
            <person name="Zeytun A."/>
            <person name="Lu M."/>
            <person name="Kyrpides N."/>
            <person name="Mavromatis K."/>
            <person name="Ivanova N."/>
            <person name="Brettin T."/>
            <person name="Detter J.C."/>
            <person name="Han C."/>
            <person name="Larimer F."/>
            <person name="Land M."/>
            <person name="Hauser L."/>
            <person name="Markowitz V."/>
            <person name="Cheng J.-F."/>
            <person name="Hugenholtz P."/>
            <person name="Woyke T."/>
            <person name="Wu D."/>
            <person name="Spring S."/>
            <person name="Schroeder M."/>
            <person name="Brambilla E."/>
            <person name="Klenk H.-P."/>
            <person name="Eisen J.A."/>
        </authorList>
    </citation>
    <scope>NUCLEOTIDE SEQUENCE [LARGE SCALE GENOMIC DNA]</scope>
    <source>
        <strain evidence="4">ATCC 49306 / DSM 6799 / DCB-1</strain>
    </source>
</reference>
<dbReference type="Pfam" id="PF00565">
    <property type="entry name" value="SNase"/>
    <property type="match status" value="1"/>
</dbReference>
<gene>
    <name evidence="3" type="ordered locus">Desti_4680</name>
</gene>
<evidence type="ECO:0000256" key="1">
    <source>
        <dbReference type="SAM" id="Phobius"/>
    </source>
</evidence>
<dbReference type="AlphaFoldDB" id="I4CCL0"/>
<dbReference type="RefSeq" id="WP_014812409.1">
    <property type="nucleotide sequence ID" value="NC_018025.1"/>
</dbReference>
<dbReference type="EMBL" id="CP003360">
    <property type="protein sequence ID" value="AFM27301.1"/>
    <property type="molecule type" value="Genomic_DNA"/>
</dbReference>
<accession>I4CCL0</accession>
<evidence type="ECO:0000313" key="3">
    <source>
        <dbReference type="EMBL" id="AFM27301.1"/>
    </source>
</evidence>
<dbReference type="HOGENOM" id="CLU_1624489_0_0_7"/>
<dbReference type="SUPFAM" id="SSF50199">
    <property type="entry name" value="Staphylococcal nuclease"/>
    <property type="match status" value="1"/>
</dbReference>
<sequence length="163" mass="18803">MAKLRLQGEWKMWLGIGILLLGVVLYLYFASRPPMEGGEYLWRVEKVEDDKTILARGSGSEIHMRLIGLKIPKNQEAAAKDYLTKTLETKWVRFKPIRDKGKDLKEGFVFISGEEINARMIRMGLAEIDREETAFDIRPYIELEQEAKREKRGMWSQPGSGAK</sequence>
<proteinExistence type="predicted"/>